<organism evidence="2">
    <name type="scientific">uncultured Frankineae bacterium</name>
    <dbReference type="NCBI Taxonomy" id="437475"/>
    <lineage>
        <taxon>Bacteria</taxon>
        <taxon>Bacillati</taxon>
        <taxon>Actinomycetota</taxon>
        <taxon>Actinomycetes</taxon>
        <taxon>Frankiales</taxon>
        <taxon>environmental samples</taxon>
    </lineage>
</organism>
<name>A0A6J4KVM0_9ACTN</name>
<evidence type="ECO:0000313" key="2">
    <source>
        <dbReference type="EMBL" id="CAA9315510.1"/>
    </source>
</evidence>
<feature type="non-terminal residue" evidence="2">
    <location>
        <position position="1"/>
    </location>
</feature>
<evidence type="ECO:0000256" key="1">
    <source>
        <dbReference type="SAM" id="MobiDB-lite"/>
    </source>
</evidence>
<dbReference type="AlphaFoldDB" id="A0A6J4KVM0"/>
<proteinExistence type="predicted"/>
<feature type="region of interest" description="Disordered" evidence="1">
    <location>
        <begin position="1"/>
        <end position="37"/>
    </location>
</feature>
<feature type="non-terminal residue" evidence="2">
    <location>
        <position position="37"/>
    </location>
</feature>
<dbReference type="EMBL" id="CADCUB010000047">
    <property type="protein sequence ID" value="CAA9315510.1"/>
    <property type="molecule type" value="Genomic_DNA"/>
</dbReference>
<sequence length="37" mass="3732">CARACGTGDAWSTSTGARRSASSGHTGEAVHKHFSSP</sequence>
<feature type="compositionally biased region" description="Low complexity" evidence="1">
    <location>
        <begin position="12"/>
        <end position="24"/>
    </location>
</feature>
<reference evidence="2" key="1">
    <citation type="submission" date="2020-02" db="EMBL/GenBank/DDBJ databases">
        <authorList>
            <person name="Meier V. D."/>
        </authorList>
    </citation>
    <scope>NUCLEOTIDE SEQUENCE</scope>
    <source>
        <strain evidence="2">AVDCRST_MAG07</strain>
    </source>
</reference>
<accession>A0A6J4KVM0</accession>
<protein>
    <submittedName>
        <fullName evidence="2">Uncharacterized protein</fullName>
    </submittedName>
</protein>
<gene>
    <name evidence="2" type="ORF">AVDCRST_MAG07-881</name>
</gene>